<dbReference type="Proteomes" id="UP001341281">
    <property type="component" value="Chromosome 03"/>
</dbReference>
<proteinExistence type="predicted"/>
<dbReference type="CDD" id="cd09274">
    <property type="entry name" value="RNase_HI_RT_Ty3"/>
    <property type="match status" value="1"/>
</dbReference>
<dbReference type="GO" id="GO:0016787">
    <property type="term" value="F:hydrolase activity"/>
    <property type="evidence" value="ECO:0007669"/>
    <property type="project" value="UniProtKB-KW"/>
</dbReference>
<organism evidence="8 9">
    <name type="scientific">Paspalum notatum var. saurae</name>
    <dbReference type="NCBI Taxonomy" id="547442"/>
    <lineage>
        <taxon>Eukaryota</taxon>
        <taxon>Viridiplantae</taxon>
        <taxon>Streptophyta</taxon>
        <taxon>Embryophyta</taxon>
        <taxon>Tracheophyta</taxon>
        <taxon>Spermatophyta</taxon>
        <taxon>Magnoliopsida</taxon>
        <taxon>Liliopsida</taxon>
        <taxon>Poales</taxon>
        <taxon>Poaceae</taxon>
        <taxon>PACMAD clade</taxon>
        <taxon>Panicoideae</taxon>
        <taxon>Andropogonodae</taxon>
        <taxon>Paspaleae</taxon>
        <taxon>Paspalinae</taxon>
        <taxon>Paspalum</taxon>
    </lineage>
</organism>
<accession>A0AAQ3SWP3</accession>
<dbReference type="PROSITE" id="PS50878">
    <property type="entry name" value="RT_POL"/>
    <property type="match status" value="1"/>
</dbReference>
<evidence type="ECO:0000313" key="9">
    <source>
        <dbReference type="Proteomes" id="UP001341281"/>
    </source>
</evidence>
<evidence type="ECO:0000256" key="5">
    <source>
        <dbReference type="ARBA" id="ARBA00022801"/>
    </source>
</evidence>
<keyword evidence="2" id="KW-0548">Nucleotidyltransferase</keyword>
<evidence type="ECO:0000256" key="6">
    <source>
        <dbReference type="ARBA" id="ARBA00022918"/>
    </source>
</evidence>
<dbReference type="InterPro" id="IPR041588">
    <property type="entry name" value="Integrase_H2C2"/>
</dbReference>
<dbReference type="GO" id="GO:0003964">
    <property type="term" value="F:RNA-directed DNA polymerase activity"/>
    <property type="evidence" value="ECO:0007669"/>
    <property type="project" value="UniProtKB-KW"/>
</dbReference>
<feature type="domain" description="Reverse transcriptase" evidence="7">
    <location>
        <begin position="121"/>
        <end position="300"/>
    </location>
</feature>
<dbReference type="InterPro" id="IPR043502">
    <property type="entry name" value="DNA/RNA_pol_sf"/>
</dbReference>
<evidence type="ECO:0000256" key="3">
    <source>
        <dbReference type="ARBA" id="ARBA00022722"/>
    </source>
</evidence>
<keyword evidence="1" id="KW-0808">Transferase</keyword>
<evidence type="ECO:0000256" key="2">
    <source>
        <dbReference type="ARBA" id="ARBA00022695"/>
    </source>
</evidence>
<dbReference type="PANTHER" id="PTHR37984:SF5">
    <property type="entry name" value="PROTEIN NYNRIN-LIKE"/>
    <property type="match status" value="1"/>
</dbReference>
<dbReference type="CDD" id="cd01647">
    <property type="entry name" value="RT_LTR"/>
    <property type="match status" value="1"/>
</dbReference>
<gene>
    <name evidence="8" type="ORF">U9M48_011620</name>
</gene>
<dbReference type="InterPro" id="IPR000477">
    <property type="entry name" value="RT_dom"/>
</dbReference>
<dbReference type="SUPFAM" id="SSF56672">
    <property type="entry name" value="DNA/RNA polymerases"/>
    <property type="match status" value="1"/>
</dbReference>
<dbReference type="Gene3D" id="3.30.70.270">
    <property type="match status" value="1"/>
</dbReference>
<keyword evidence="9" id="KW-1185">Reference proteome</keyword>
<dbReference type="Gene3D" id="3.10.20.370">
    <property type="match status" value="1"/>
</dbReference>
<reference evidence="8 9" key="1">
    <citation type="submission" date="2024-02" db="EMBL/GenBank/DDBJ databases">
        <title>High-quality chromosome-scale genome assembly of Pensacola bahiagrass (Paspalum notatum Flugge var. saurae).</title>
        <authorList>
            <person name="Vega J.M."/>
            <person name="Podio M."/>
            <person name="Orjuela J."/>
            <person name="Siena L.A."/>
            <person name="Pessino S.C."/>
            <person name="Combes M.C."/>
            <person name="Mariac C."/>
            <person name="Albertini E."/>
            <person name="Pupilli F."/>
            <person name="Ortiz J.P.A."/>
            <person name="Leblanc O."/>
        </authorList>
    </citation>
    <scope>NUCLEOTIDE SEQUENCE [LARGE SCALE GENOMIC DNA]</scope>
    <source>
        <strain evidence="8">R1</strain>
        <tissue evidence="8">Leaf</tissue>
    </source>
</reference>
<keyword evidence="3" id="KW-0540">Nuclease</keyword>
<dbReference type="GO" id="GO:0004519">
    <property type="term" value="F:endonuclease activity"/>
    <property type="evidence" value="ECO:0007669"/>
    <property type="project" value="UniProtKB-KW"/>
</dbReference>
<keyword evidence="6" id="KW-0695">RNA-directed DNA polymerase</keyword>
<dbReference type="InterPro" id="IPR050951">
    <property type="entry name" value="Retrovirus_Pol_polyprotein"/>
</dbReference>
<dbReference type="Pfam" id="PF00078">
    <property type="entry name" value="RVT_1"/>
    <property type="match status" value="1"/>
</dbReference>
<dbReference type="InterPro" id="IPR041373">
    <property type="entry name" value="RT_RNaseH"/>
</dbReference>
<name>A0AAQ3SWP3_PASNO</name>
<evidence type="ECO:0000313" key="8">
    <source>
        <dbReference type="EMBL" id="WVZ61804.1"/>
    </source>
</evidence>
<evidence type="ECO:0000256" key="4">
    <source>
        <dbReference type="ARBA" id="ARBA00022759"/>
    </source>
</evidence>
<dbReference type="Gene3D" id="1.10.340.70">
    <property type="match status" value="1"/>
</dbReference>
<dbReference type="Pfam" id="PF17917">
    <property type="entry name" value="RT_RNaseH"/>
    <property type="match status" value="1"/>
</dbReference>
<evidence type="ECO:0000256" key="1">
    <source>
        <dbReference type="ARBA" id="ARBA00022679"/>
    </source>
</evidence>
<dbReference type="Pfam" id="PF17921">
    <property type="entry name" value="Integrase_H2C2"/>
    <property type="match status" value="1"/>
</dbReference>
<dbReference type="InterPro" id="IPR043128">
    <property type="entry name" value="Rev_trsase/Diguanyl_cyclase"/>
</dbReference>
<dbReference type="Gene3D" id="3.10.10.10">
    <property type="entry name" value="HIV Type 1 Reverse Transcriptase, subunit A, domain 1"/>
    <property type="match status" value="1"/>
</dbReference>
<protein>
    <recommendedName>
        <fullName evidence="7">Reverse transcriptase domain-containing protein</fullName>
    </recommendedName>
</protein>
<dbReference type="AlphaFoldDB" id="A0AAQ3SWP3"/>
<dbReference type="EMBL" id="CP144747">
    <property type="protein sequence ID" value="WVZ61804.1"/>
    <property type="molecule type" value="Genomic_DNA"/>
</dbReference>
<sequence>MTPYDAILGFDWLKAHSPMQCDWVSRSLSFLEQDHPVTLQGLQPVPLQLSAITPTQLDKALAGNDVWAFAIVDFVTNSDSAPIPDSIQDLLRQYPDVFQDPKTLPPSRVYDHAIPLHPNAVPINSRPYSNSPFASLVLLVKKKDGQWRFCVDYRRLNDMTIKNRFPLPIIEEILDELAGSQFFTKLDMRSGYHQIRMLASDEFKTAFKTHQGHYQFRVMPFGLTNAPAIFQCVMNEILKPFLRKFVLVFLDDILIYSPSLEHHRIHLQQVLEALKAHQLYFKPSKCSFAQPSVDYLGHTISGQGVATDITKTAAMQNYPRPTNVTELRGFLDVFSGTSFSPAKQALSCTPVLALPAFQLPFIIETDACGEGIGAVLMQRGQPVAFLSKGLSDKHKSLSIYEKEFLALIMAVEKWRQYLRRQEFTILTDHKSLVYLTEQTLHSNMQKKAMACLMGFQFKIVYKQGKENLAADALSLALHVSTVQPQWIQEVLNSYTTDSQAQQLLTQLAVASPNSAGFSLTNGLIYKNGKVWIGNNSALQTKLIAALHASALGGHSGIQATYYRLKQNFSWPGQKQDVENFIKQCLVFQQAKQSLSSLAGLLQPLPIPHWFLARFDNGFYRGPS</sequence>
<evidence type="ECO:0000259" key="7">
    <source>
        <dbReference type="PROSITE" id="PS50878"/>
    </source>
</evidence>
<keyword evidence="4" id="KW-0255">Endonuclease</keyword>
<dbReference type="FunFam" id="3.10.20.370:FF:000001">
    <property type="entry name" value="Retrovirus-related Pol polyprotein from transposon 17.6-like protein"/>
    <property type="match status" value="1"/>
</dbReference>
<keyword evidence="5" id="KW-0378">Hydrolase</keyword>
<dbReference type="PANTHER" id="PTHR37984">
    <property type="entry name" value="PROTEIN CBG26694"/>
    <property type="match status" value="1"/>
</dbReference>